<gene>
    <name evidence="2" type="ORF">ONOEEDHL_00666</name>
</gene>
<keyword evidence="1" id="KW-0175">Coiled coil</keyword>
<evidence type="ECO:0000256" key="1">
    <source>
        <dbReference type="SAM" id="Coils"/>
    </source>
</evidence>
<name>A0A9X9SN12_NEISU</name>
<dbReference type="AlphaFoldDB" id="A0A9X9SN12"/>
<accession>A0A9X9SN12</accession>
<organism evidence="2 3">
    <name type="scientific">Neisseria subflava</name>
    <dbReference type="NCBI Taxonomy" id="28449"/>
    <lineage>
        <taxon>Bacteria</taxon>
        <taxon>Pseudomonadati</taxon>
        <taxon>Pseudomonadota</taxon>
        <taxon>Betaproteobacteria</taxon>
        <taxon>Neisseriales</taxon>
        <taxon>Neisseriaceae</taxon>
        <taxon>Neisseria</taxon>
    </lineage>
</organism>
<dbReference type="RefSeq" id="WP_204788542.1">
    <property type="nucleotide sequence ID" value="NZ_CABFLZ010000033.1"/>
</dbReference>
<reference evidence="2" key="1">
    <citation type="submission" date="2019-05" db="EMBL/GenBank/DDBJ databases">
        <authorList>
            <person name="Hibberd M."/>
        </authorList>
    </citation>
    <scope>NUCLEOTIDE SEQUENCE</scope>
    <source>
        <strain evidence="2">Neisseria_subflava_BgEED23</strain>
    </source>
</reference>
<dbReference type="EMBL" id="CABFLZ010000033">
    <property type="protein sequence ID" value="VTY07687.1"/>
    <property type="molecule type" value="Genomic_DNA"/>
</dbReference>
<proteinExistence type="predicted"/>
<feature type="coiled-coil region" evidence="1">
    <location>
        <begin position="189"/>
        <end position="216"/>
    </location>
</feature>
<sequence length="223" mass="25201">MNKTKAIESAKSALQAFQNQAAAIRKEREDVAGQIEKLKSEIKRLRDMPVSKTDFSLLLKEHIAAESKQAEQILIDLLTSERRGFGENAAIEIPSYNNMPLNELETHTIGRKEYGTLRENWIFSGFRAAHGEFLSGNFFSHGEDRTLSTLCYFVPDAVHSRIMQTIETAIGSKWGNEELPSISERRETIADLQTEIEDMQACLADLDEALVNLTKQLHPHRSN</sequence>
<protein>
    <submittedName>
        <fullName evidence="2">Uncharacterized protein</fullName>
    </submittedName>
</protein>
<feature type="coiled-coil region" evidence="1">
    <location>
        <begin position="7"/>
        <end position="48"/>
    </location>
</feature>
<evidence type="ECO:0000313" key="2">
    <source>
        <dbReference type="EMBL" id="VTY07687.1"/>
    </source>
</evidence>
<evidence type="ECO:0000313" key="3">
    <source>
        <dbReference type="Proteomes" id="UP000626795"/>
    </source>
</evidence>
<comment type="caution">
    <text evidence="2">The sequence shown here is derived from an EMBL/GenBank/DDBJ whole genome shotgun (WGS) entry which is preliminary data.</text>
</comment>
<keyword evidence="3" id="KW-1185">Reference proteome</keyword>
<dbReference type="Proteomes" id="UP000626795">
    <property type="component" value="Unassembled WGS sequence"/>
</dbReference>